<dbReference type="InterPro" id="IPR002999">
    <property type="entry name" value="Tudor"/>
</dbReference>
<evidence type="ECO:0000259" key="2">
    <source>
        <dbReference type="PROSITE" id="PS50304"/>
    </source>
</evidence>
<keyword evidence="3" id="KW-1185">Reference proteome</keyword>
<dbReference type="Proteomes" id="UP000695022">
    <property type="component" value="Unplaced"/>
</dbReference>
<dbReference type="PROSITE" id="PS50304">
    <property type="entry name" value="TUDOR"/>
    <property type="match status" value="2"/>
</dbReference>
<feature type="compositionally biased region" description="Basic and acidic residues" evidence="1">
    <location>
        <begin position="548"/>
        <end position="557"/>
    </location>
</feature>
<dbReference type="SUPFAM" id="SSF63748">
    <property type="entry name" value="Tudor/PWWP/MBT"/>
    <property type="match status" value="2"/>
</dbReference>
<organism evidence="3 4">
    <name type="scientific">Priapulus caudatus</name>
    <name type="common">Priapulid worm</name>
    <dbReference type="NCBI Taxonomy" id="37621"/>
    <lineage>
        <taxon>Eukaryota</taxon>
        <taxon>Metazoa</taxon>
        <taxon>Ecdysozoa</taxon>
        <taxon>Scalidophora</taxon>
        <taxon>Priapulida</taxon>
        <taxon>Priapulimorpha</taxon>
        <taxon>Priapulimorphida</taxon>
        <taxon>Priapulidae</taxon>
        <taxon>Priapulus</taxon>
    </lineage>
</organism>
<dbReference type="SMART" id="SM00333">
    <property type="entry name" value="TUDOR"/>
    <property type="match status" value="2"/>
</dbReference>
<dbReference type="GeneID" id="106810264"/>
<dbReference type="PANTHER" id="PTHR22948:SF29">
    <property type="entry name" value="FI02030P-RELATED"/>
    <property type="match status" value="1"/>
</dbReference>
<feature type="compositionally biased region" description="Basic and acidic residues" evidence="1">
    <location>
        <begin position="527"/>
        <end position="539"/>
    </location>
</feature>
<feature type="domain" description="Tudor" evidence="2">
    <location>
        <begin position="317"/>
        <end position="376"/>
    </location>
</feature>
<protein>
    <submittedName>
        <fullName evidence="4">Tudor domain-containing protein 1-like</fullName>
    </submittedName>
</protein>
<feature type="region of interest" description="Disordered" evidence="1">
    <location>
        <begin position="513"/>
        <end position="570"/>
    </location>
</feature>
<dbReference type="InterPro" id="IPR035437">
    <property type="entry name" value="SNase_OB-fold_sf"/>
</dbReference>
<sequence length="789" mass="86461">MLVKKGVARRADDTSSRQRRTHSGSPPQQPAQRYERPCVGSGQQEKVSLSWVVSPGEFYCQLMATADKLAELMSAIERYYTSIGESSAETMKKPQAGAACVALFAEDSAWYRAEVVSVNANDIEVKFVDFGNTDKCQPLAIKQIKAEFMKLPVQAVLCGLKSVRPKDGEWTDAARETLEELIGEEVQCTFYACSKGKYMVDVGVTPERSVADELVSRHLAVIGSGAARGSSSSETSSTRAVRLGSPAATLPPLMRYAVAAAPPATMGDYVDCTLTHVEGPCRFYVQLSKDLAVMEALTENLNSHYSTLTEKQLKLANPTSGTACVAQYGDSSCWYRAIVQQRASPSKLDLNFVDYGHSAMIHVTRIKLLLPEFAELPPQAVQCSLTGVAADTDELTRTFKQLVSSEKDLVALVDGVDGQRLVTTLYDVSDGGEININAQLTGSGALAISRSSLAEEAHDEGEAGQADLLPVDTPRRLDEASRIDLPDDTPLRLDIAAHTDLPRDTPARLDIATHTDLPCDTPARLDIATHTDLPRDTPYGRDPATSSDEPRRLEVASDVHLPNDSFDNDDDLLARDAVESDAAYFDVAPERTEEPAERLGEADGEKERGEEAERGAGTESGVVAVETRDESRDESDEDVFHSDFGSDAESTGKNDFEVARENQDEEMEARQDETEARRDEEAEARQDETEARRDEEAEARQDETEARQDEETESRQDEETEARQDEETEARRDEETEPRRDEAAAELPDDVAAELPDDVAAELRDDVAAELPDDVAAELRDDVVAELRD</sequence>
<dbReference type="PANTHER" id="PTHR22948">
    <property type="entry name" value="TUDOR DOMAIN CONTAINING PROTEIN"/>
    <property type="match status" value="1"/>
</dbReference>
<feature type="domain" description="Tudor" evidence="2">
    <location>
        <begin position="93"/>
        <end position="151"/>
    </location>
</feature>
<evidence type="ECO:0000313" key="3">
    <source>
        <dbReference type="Proteomes" id="UP000695022"/>
    </source>
</evidence>
<feature type="compositionally biased region" description="Acidic residues" evidence="1">
    <location>
        <begin position="747"/>
        <end position="760"/>
    </location>
</feature>
<feature type="region of interest" description="Disordered" evidence="1">
    <location>
        <begin position="1"/>
        <end position="38"/>
    </location>
</feature>
<feature type="compositionally biased region" description="Basic and acidic residues" evidence="1">
    <location>
        <begin position="777"/>
        <end position="789"/>
    </location>
</feature>
<name>A0ABM1EA22_PRICU</name>
<dbReference type="Gene3D" id="2.30.30.140">
    <property type="match status" value="2"/>
</dbReference>
<evidence type="ECO:0000256" key="1">
    <source>
        <dbReference type="SAM" id="MobiDB-lite"/>
    </source>
</evidence>
<feature type="compositionally biased region" description="Basic and acidic residues" evidence="1">
    <location>
        <begin position="650"/>
        <end position="743"/>
    </location>
</feature>
<dbReference type="Pfam" id="PF00567">
    <property type="entry name" value="TUDOR"/>
    <property type="match status" value="2"/>
</dbReference>
<gene>
    <name evidence="4" type="primary">LOC106810264</name>
</gene>
<dbReference type="Gene3D" id="2.40.50.90">
    <property type="match status" value="2"/>
</dbReference>
<dbReference type="InterPro" id="IPR050621">
    <property type="entry name" value="Tudor_domain_containing"/>
</dbReference>
<feature type="region of interest" description="Disordered" evidence="1">
    <location>
        <begin position="583"/>
        <end position="789"/>
    </location>
</feature>
<proteinExistence type="predicted"/>
<reference evidence="4" key="1">
    <citation type="submission" date="2025-08" db="UniProtKB">
        <authorList>
            <consortium name="RefSeq"/>
        </authorList>
    </citation>
    <scope>IDENTIFICATION</scope>
</reference>
<evidence type="ECO:0000313" key="4">
    <source>
        <dbReference type="RefSeq" id="XP_014669043.1"/>
    </source>
</evidence>
<dbReference type="RefSeq" id="XP_014669043.1">
    <property type="nucleotide sequence ID" value="XM_014813557.1"/>
</dbReference>
<feature type="non-terminal residue" evidence="4">
    <location>
        <position position="789"/>
    </location>
</feature>
<feature type="compositionally biased region" description="Basic and acidic residues" evidence="1">
    <location>
        <begin position="588"/>
        <end position="616"/>
    </location>
</feature>
<accession>A0ABM1EA22</accession>